<evidence type="ECO:0000256" key="4">
    <source>
        <dbReference type="SAM" id="MobiDB-lite"/>
    </source>
</evidence>
<dbReference type="InterPro" id="IPR031632">
    <property type="entry name" value="SVIP"/>
</dbReference>
<reference evidence="5" key="3">
    <citation type="submission" date="2025-09" db="UniProtKB">
        <authorList>
            <consortium name="Ensembl"/>
        </authorList>
    </citation>
    <scope>IDENTIFICATION</scope>
</reference>
<dbReference type="AlphaFoldDB" id="A0A3P9AYW2"/>
<dbReference type="Ensembl" id="ENSMZET00005002969.1">
    <property type="protein sequence ID" value="ENSMZEP00005002853.1"/>
    <property type="gene ID" value="ENSMZEG00005002222.1"/>
</dbReference>
<dbReference type="PANTHER" id="PTHR35269:SF1">
    <property type="entry name" value="SMALL VCP_P97-INTERACTING PROTEIN"/>
    <property type="match status" value="1"/>
</dbReference>
<accession>A0A3P9AYW2</accession>
<dbReference type="GO" id="GO:1904153">
    <property type="term" value="P:negative regulation of retrograde protein transport, ER to cytosol"/>
    <property type="evidence" value="ECO:0007669"/>
    <property type="project" value="TreeGrafter"/>
</dbReference>
<dbReference type="PANTHER" id="PTHR35269">
    <property type="entry name" value="SMALL VCP/P97-INTERACTING PROTEIN"/>
    <property type="match status" value="1"/>
</dbReference>
<dbReference type="GO" id="GO:0010508">
    <property type="term" value="P:positive regulation of autophagy"/>
    <property type="evidence" value="ECO:0007669"/>
    <property type="project" value="TreeGrafter"/>
</dbReference>
<evidence type="ECO:0000313" key="5">
    <source>
        <dbReference type="Ensembl" id="ENSMZEP00005002853.1"/>
    </source>
</evidence>
<evidence type="ECO:0000256" key="3">
    <source>
        <dbReference type="ARBA" id="ARBA00023288"/>
    </source>
</evidence>
<keyword evidence="3" id="KW-0449">Lipoprotein</keyword>
<feature type="region of interest" description="Disordered" evidence="4">
    <location>
        <begin position="22"/>
        <end position="74"/>
    </location>
</feature>
<dbReference type="GeneTree" id="ENSGT00940000167680"/>
<reference evidence="5" key="2">
    <citation type="submission" date="2025-08" db="UniProtKB">
        <authorList>
            <consortium name="Ensembl"/>
        </authorList>
    </citation>
    <scope>IDENTIFICATION</scope>
</reference>
<keyword evidence="2" id="KW-0564">Palmitate</keyword>
<dbReference type="STRING" id="106582.ENSMZEP00005002853"/>
<organism evidence="5 6">
    <name type="scientific">Maylandia zebra</name>
    <name type="common">zebra mbuna</name>
    <dbReference type="NCBI Taxonomy" id="106582"/>
    <lineage>
        <taxon>Eukaryota</taxon>
        <taxon>Metazoa</taxon>
        <taxon>Chordata</taxon>
        <taxon>Craniata</taxon>
        <taxon>Vertebrata</taxon>
        <taxon>Euteleostomi</taxon>
        <taxon>Actinopterygii</taxon>
        <taxon>Neopterygii</taxon>
        <taxon>Teleostei</taxon>
        <taxon>Neoteleostei</taxon>
        <taxon>Acanthomorphata</taxon>
        <taxon>Ovalentaria</taxon>
        <taxon>Cichlomorphae</taxon>
        <taxon>Cichliformes</taxon>
        <taxon>Cichlidae</taxon>
        <taxon>African cichlids</taxon>
        <taxon>Pseudocrenilabrinae</taxon>
        <taxon>Haplochromini</taxon>
        <taxon>Maylandia</taxon>
        <taxon>Maylandia zebra complex</taxon>
    </lineage>
</organism>
<dbReference type="GO" id="GO:1904293">
    <property type="term" value="P:negative regulation of ERAD pathway"/>
    <property type="evidence" value="ECO:0007669"/>
    <property type="project" value="TreeGrafter"/>
</dbReference>
<keyword evidence="6" id="KW-1185">Reference proteome</keyword>
<evidence type="ECO:0000313" key="6">
    <source>
        <dbReference type="Proteomes" id="UP000265160"/>
    </source>
</evidence>
<dbReference type="Proteomes" id="UP000265160">
    <property type="component" value="LG7"/>
</dbReference>
<feature type="compositionally biased region" description="Basic and acidic residues" evidence="4">
    <location>
        <begin position="22"/>
        <end position="40"/>
    </location>
</feature>
<protein>
    <submittedName>
        <fullName evidence="5">Small VCP interacting protein</fullName>
    </submittedName>
</protein>
<reference evidence="5 6" key="1">
    <citation type="journal article" date="2014" name="Nature">
        <title>The genomic substrate for adaptive radiation in African cichlid fish.</title>
        <authorList>
            <person name="Brawand D."/>
            <person name="Wagner C.E."/>
            <person name="Li Y.I."/>
            <person name="Malinsky M."/>
            <person name="Keller I."/>
            <person name="Fan S."/>
            <person name="Simakov O."/>
            <person name="Ng A.Y."/>
            <person name="Lim Z.W."/>
            <person name="Bezault E."/>
            <person name="Turner-Maier J."/>
            <person name="Johnson J."/>
            <person name="Alcazar R."/>
            <person name="Noh H.J."/>
            <person name="Russell P."/>
            <person name="Aken B."/>
            <person name="Alfoldi J."/>
            <person name="Amemiya C."/>
            <person name="Azzouzi N."/>
            <person name="Baroiller J.F."/>
            <person name="Barloy-Hubler F."/>
            <person name="Berlin A."/>
            <person name="Bloomquist R."/>
            <person name="Carleton K.L."/>
            <person name="Conte M.A."/>
            <person name="D'Cotta H."/>
            <person name="Eshel O."/>
            <person name="Gaffney L."/>
            <person name="Galibert F."/>
            <person name="Gante H.F."/>
            <person name="Gnerre S."/>
            <person name="Greuter L."/>
            <person name="Guyon R."/>
            <person name="Haddad N.S."/>
            <person name="Haerty W."/>
            <person name="Harris R.M."/>
            <person name="Hofmann H.A."/>
            <person name="Hourlier T."/>
            <person name="Hulata G."/>
            <person name="Jaffe D.B."/>
            <person name="Lara M."/>
            <person name="Lee A.P."/>
            <person name="MacCallum I."/>
            <person name="Mwaiko S."/>
            <person name="Nikaido M."/>
            <person name="Nishihara H."/>
            <person name="Ozouf-Costaz C."/>
            <person name="Penman D.J."/>
            <person name="Przybylski D."/>
            <person name="Rakotomanga M."/>
            <person name="Renn S.C.P."/>
            <person name="Ribeiro F.J."/>
            <person name="Ron M."/>
            <person name="Salzburger W."/>
            <person name="Sanchez-Pulido L."/>
            <person name="Santos M.E."/>
            <person name="Searle S."/>
            <person name="Sharpe T."/>
            <person name="Swofford R."/>
            <person name="Tan F.J."/>
            <person name="Williams L."/>
            <person name="Young S."/>
            <person name="Yin S."/>
            <person name="Okada N."/>
            <person name="Kocher T.D."/>
            <person name="Miska E.A."/>
            <person name="Lander E.S."/>
            <person name="Venkatesh B."/>
            <person name="Fernald R.D."/>
            <person name="Meyer A."/>
            <person name="Ponting C.P."/>
            <person name="Streelman J.T."/>
            <person name="Lindblad-Toh K."/>
            <person name="Seehausen O."/>
            <person name="Di Palma F."/>
        </authorList>
    </citation>
    <scope>NUCLEOTIDE SEQUENCE</scope>
</reference>
<evidence type="ECO:0000256" key="1">
    <source>
        <dbReference type="ARBA" id="ARBA00022707"/>
    </source>
</evidence>
<dbReference type="InterPro" id="IPR055366">
    <property type="entry name" value="SVIP_metazoa"/>
</dbReference>
<name>A0A3P9AYW2_9CICH</name>
<feature type="compositionally biased region" description="Basic and acidic residues" evidence="4">
    <location>
        <begin position="48"/>
        <end position="62"/>
    </location>
</feature>
<dbReference type="GO" id="GO:1904240">
    <property type="term" value="P:negative regulation of VCP-NPL4-UFD1 AAA ATPase complex assembly"/>
    <property type="evidence" value="ECO:0007669"/>
    <property type="project" value="TreeGrafter"/>
</dbReference>
<dbReference type="Pfam" id="PF15811">
    <property type="entry name" value="SVIP"/>
    <property type="match status" value="1"/>
</dbReference>
<proteinExistence type="predicted"/>
<sequence length="103" mass="10821">MGMCLPCLGGAADDVVVTPDPETRRQQLAEAAEKRQKETAYRGVKNPEAVERKRKKQEEAEKQAMSTSVSGGGGGLKVSCVFILKLSGLKTEVSVVDSGSGGP</sequence>
<keyword evidence="1" id="KW-0519">Myristate</keyword>
<evidence type="ECO:0000256" key="2">
    <source>
        <dbReference type="ARBA" id="ARBA00023139"/>
    </source>
</evidence>
<dbReference type="GO" id="GO:0005789">
    <property type="term" value="C:endoplasmic reticulum membrane"/>
    <property type="evidence" value="ECO:0007669"/>
    <property type="project" value="TreeGrafter"/>
</dbReference>